<protein>
    <submittedName>
        <fullName evidence="2">Uncharacterized protein</fullName>
    </submittedName>
</protein>
<name>A0A1T5EFU0_9BACT</name>
<evidence type="ECO:0000313" key="2">
    <source>
        <dbReference type="EMBL" id="SKB82832.1"/>
    </source>
</evidence>
<dbReference type="Proteomes" id="UP000191055">
    <property type="component" value="Unassembled WGS sequence"/>
</dbReference>
<gene>
    <name evidence="2" type="ORF">SAMN03080601_01328</name>
</gene>
<reference evidence="2 3" key="1">
    <citation type="submission" date="2017-02" db="EMBL/GenBank/DDBJ databases">
        <authorList>
            <person name="Peterson S.W."/>
        </authorList>
    </citation>
    <scope>NUCLEOTIDE SEQUENCE [LARGE SCALE GENOMIC DNA]</scope>
    <source>
        <strain evidence="2 3">DSM 24412</strain>
    </source>
</reference>
<dbReference type="EMBL" id="FUYV01000005">
    <property type="protein sequence ID" value="SKB82832.1"/>
    <property type="molecule type" value="Genomic_DNA"/>
</dbReference>
<feature type="compositionally biased region" description="Basic and acidic residues" evidence="1">
    <location>
        <begin position="37"/>
        <end position="47"/>
    </location>
</feature>
<organism evidence="2 3">
    <name type="scientific">Alkalitalea saponilacus</name>
    <dbReference type="NCBI Taxonomy" id="889453"/>
    <lineage>
        <taxon>Bacteria</taxon>
        <taxon>Pseudomonadati</taxon>
        <taxon>Bacteroidota</taxon>
        <taxon>Bacteroidia</taxon>
        <taxon>Marinilabiliales</taxon>
        <taxon>Marinilabiliaceae</taxon>
        <taxon>Alkalitalea</taxon>
    </lineage>
</organism>
<keyword evidence="3" id="KW-1185">Reference proteome</keyword>
<evidence type="ECO:0000256" key="1">
    <source>
        <dbReference type="SAM" id="MobiDB-lite"/>
    </source>
</evidence>
<dbReference type="OrthoDB" id="1113697at2"/>
<proteinExistence type="predicted"/>
<sequence length="324" mass="36783">MNGKQAIFVILIITALIPAELEAQVWPFRRRSQAERATRDLERRQRETGQQTNFFNPLQPFGSRRNNDRDDHIWNPETAYLSIPKTGNVSITNPSRLGINSKYELQSHLGASYWVPNLMIKRRIHAGELYWATRHGIYVPTPGLNWAQNKRYHSYVDTTSTIPHIVAIRNELIVSKPFMDDVSCVQGIPWLIITAGLSADYGLSLESNDLSAIDEHIIGSRSAPLTGKGLLIIARLRADARLNDFTFIEGGFRYFNSKHHNNGFEHHAALNYFAAKNFSISPGYLLSIGNFGSSKVKIYPSLDLTWYFGQKSRRGGRIFEGSRF</sequence>
<evidence type="ECO:0000313" key="3">
    <source>
        <dbReference type="Proteomes" id="UP000191055"/>
    </source>
</evidence>
<accession>A0A1T5EFU0</accession>
<feature type="region of interest" description="Disordered" evidence="1">
    <location>
        <begin position="37"/>
        <end position="69"/>
    </location>
</feature>
<dbReference type="RefSeq" id="WP_143255038.1">
    <property type="nucleotide sequence ID" value="NZ_CP021904.1"/>
</dbReference>
<dbReference type="AlphaFoldDB" id="A0A1T5EFU0"/>